<dbReference type="PRINTS" id="PR00607">
    <property type="entry name" value="CYTCHROMECIE"/>
</dbReference>
<dbReference type="Gene3D" id="1.10.760.10">
    <property type="entry name" value="Cytochrome c-like domain"/>
    <property type="match status" value="1"/>
</dbReference>
<name>A0ABT1NVR1_9GAMM</name>
<proteinExistence type="predicted"/>
<keyword evidence="8" id="KW-1185">Reference proteome</keyword>
<keyword evidence="5" id="KW-0408">Iron</keyword>
<dbReference type="Proteomes" id="UP001205566">
    <property type="component" value="Unassembled WGS sequence"/>
</dbReference>
<evidence type="ECO:0000256" key="2">
    <source>
        <dbReference type="ARBA" id="ARBA00022617"/>
    </source>
</evidence>
<dbReference type="InterPro" id="IPR009056">
    <property type="entry name" value="Cyt_c-like_dom"/>
</dbReference>
<dbReference type="InterPro" id="IPR002323">
    <property type="entry name" value="Cyt_CIE"/>
</dbReference>
<gene>
    <name evidence="7" type="ORF">HXX02_00355</name>
</gene>
<comment type="caution">
    <text evidence="7">The sequence shown here is derived from an EMBL/GenBank/DDBJ whole genome shotgun (WGS) entry which is preliminary data.</text>
</comment>
<dbReference type="PANTHER" id="PTHR40942">
    <property type="match status" value="1"/>
</dbReference>
<keyword evidence="1" id="KW-0813">Transport</keyword>
<organism evidence="7 8">
    <name type="scientific">Microbulbifer elongatus</name>
    <dbReference type="NCBI Taxonomy" id="86173"/>
    <lineage>
        <taxon>Bacteria</taxon>
        <taxon>Pseudomonadati</taxon>
        <taxon>Pseudomonadota</taxon>
        <taxon>Gammaproteobacteria</taxon>
        <taxon>Cellvibrionales</taxon>
        <taxon>Microbulbiferaceae</taxon>
        <taxon>Microbulbifer</taxon>
    </lineage>
</organism>
<feature type="domain" description="Cytochrome c" evidence="6">
    <location>
        <begin position="20"/>
        <end position="89"/>
    </location>
</feature>
<evidence type="ECO:0000256" key="5">
    <source>
        <dbReference type="ARBA" id="ARBA00023004"/>
    </source>
</evidence>
<keyword evidence="3" id="KW-0479">Metal-binding</keyword>
<dbReference type="Pfam" id="PF13442">
    <property type="entry name" value="Cytochrome_CBB3"/>
    <property type="match status" value="1"/>
</dbReference>
<dbReference type="EMBL" id="JACASI010000008">
    <property type="protein sequence ID" value="MCQ3827886.1"/>
    <property type="molecule type" value="Genomic_DNA"/>
</dbReference>
<dbReference type="InterPro" id="IPR036909">
    <property type="entry name" value="Cyt_c-like_dom_sf"/>
</dbReference>
<sequence length="93" mass="10161">MESQPVTEVDTAHISPELLETYQQTCGSCHEKGLVGAPKTGDVEAWKPRLAKGMDTMVKHARDGFNAMPPAGLCYHCSDEDYAALITYMSTAR</sequence>
<keyword evidence="2" id="KW-0349">Heme</keyword>
<evidence type="ECO:0000259" key="6">
    <source>
        <dbReference type="Pfam" id="PF13442"/>
    </source>
</evidence>
<dbReference type="SUPFAM" id="SSF46626">
    <property type="entry name" value="Cytochrome c"/>
    <property type="match status" value="1"/>
</dbReference>
<evidence type="ECO:0000256" key="4">
    <source>
        <dbReference type="ARBA" id="ARBA00022982"/>
    </source>
</evidence>
<evidence type="ECO:0000256" key="1">
    <source>
        <dbReference type="ARBA" id="ARBA00022448"/>
    </source>
</evidence>
<protein>
    <submittedName>
        <fullName evidence="7">Cytochrome c5 family protein</fullName>
    </submittedName>
</protein>
<dbReference type="PANTHER" id="PTHR40942:SF2">
    <property type="entry name" value="CYTOCHROME-RELATED"/>
    <property type="match status" value="1"/>
</dbReference>
<evidence type="ECO:0000313" key="8">
    <source>
        <dbReference type="Proteomes" id="UP001205566"/>
    </source>
</evidence>
<evidence type="ECO:0000313" key="7">
    <source>
        <dbReference type="EMBL" id="MCQ3827886.1"/>
    </source>
</evidence>
<reference evidence="7" key="1">
    <citation type="thesis" date="2020" institute="Technische Universitat Dresden" country="Dresden, Germany">
        <title>The Agarolytic System of Microbulbifer elongatus PORT2, Isolated from Batu Karas, Pangandaran West Java Indonesia.</title>
        <authorList>
            <person name="Anggraeni S.R."/>
        </authorList>
    </citation>
    <scope>NUCLEOTIDE SEQUENCE</scope>
    <source>
        <strain evidence="7">PORT2</strain>
    </source>
</reference>
<evidence type="ECO:0000256" key="3">
    <source>
        <dbReference type="ARBA" id="ARBA00022723"/>
    </source>
</evidence>
<keyword evidence="4" id="KW-0249">Electron transport</keyword>
<accession>A0ABT1NVR1</accession>